<dbReference type="InterPro" id="IPR036097">
    <property type="entry name" value="HisK_dim/P_sf"/>
</dbReference>
<dbReference type="PROSITE" id="PS50109">
    <property type="entry name" value="HIS_KIN"/>
    <property type="match status" value="1"/>
</dbReference>
<evidence type="ECO:0000259" key="9">
    <source>
        <dbReference type="PROSITE" id="PS50109"/>
    </source>
</evidence>
<feature type="transmembrane region" description="Helical" evidence="8">
    <location>
        <begin position="62"/>
        <end position="85"/>
    </location>
</feature>
<comment type="catalytic activity">
    <reaction evidence="1">
        <text>ATP + protein L-histidine = ADP + protein N-phospho-L-histidine.</text>
        <dbReference type="EC" id="2.7.13.3"/>
    </reaction>
</comment>
<keyword evidence="8" id="KW-1133">Transmembrane helix</keyword>
<dbReference type="SUPFAM" id="SSF55874">
    <property type="entry name" value="ATPase domain of HSP90 chaperone/DNA topoisomerase II/histidine kinase"/>
    <property type="match status" value="1"/>
</dbReference>
<dbReference type="InterPro" id="IPR005467">
    <property type="entry name" value="His_kinase_dom"/>
</dbReference>
<dbReference type="PRINTS" id="PR00344">
    <property type="entry name" value="BCTRLSENSOR"/>
</dbReference>
<dbReference type="GO" id="GO:0000155">
    <property type="term" value="F:phosphorelay sensor kinase activity"/>
    <property type="evidence" value="ECO:0007669"/>
    <property type="project" value="InterPro"/>
</dbReference>
<feature type="region of interest" description="Disordered" evidence="7">
    <location>
        <begin position="445"/>
        <end position="467"/>
    </location>
</feature>
<reference evidence="10" key="1">
    <citation type="journal article" date="2014" name="Int. J. Syst. Evol. Microbiol.">
        <title>Complete genome sequence of Corynebacterium casei LMG S-19264T (=DSM 44701T), isolated from a smear-ripened cheese.</title>
        <authorList>
            <consortium name="US DOE Joint Genome Institute (JGI-PGF)"/>
            <person name="Walter F."/>
            <person name="Albersmeier A."/>
            <person name="Kalinowski J."/>
            <person name="Ruckert C."/>
        </authorList>
    </citation>
    <scope>NUCLEOTIDE SEQUENCE</scope>
    <source>
        <strain evidence="10">CGMCC 1.15448</strain>
    </source>
</reference>
<feature type="transmembrane region" description="Helical" evidence="8">
    <location>
        <begin position="165"/>
        <end position="186"/>
    </location>
</feature>
<keyword evidence="3" id="KW-0597">Phosphoprotein</keyword>
<protein>
    <recommendedName>
        <fullName evidence="2">histidine kinase</fullName>
        <ecNumber evidence="2">2.7.13.3</ecNumber>
    </recommendedName>
</protein>
<evidence type="ECO:0000256" key="1">
    <source>
        <dbReference type="ARBA" id="ARBA00000085"/>
    </source>
</evidence>
<evidence type="ECO:0000256" key="2">
    <source>
        <dbReference type="ARBA" id="ARBA00012438"/>
    </source>
</evidence>
<evidence type="ECO:0000256" key="3">
    <source>
        <dbReference type="ARBA" id="ARBA00022553"/>
    </source>
</evidence>
<evidence type="ECO:0000256" key="7">
    <source>
        <dbReference type="SAM" id="MobiDB-lite"/>
    </source>
</evidence>
<proteinExistence type="predicted"/>
<reference evidence="10" key="2">
    <citation type="submission" date="2020-09" db="EMBL/GenBank/DDBJ databases">
        <authorList>
            <person name="Sun Q."/>
            <person name="Zhou Y."/>
        </authorList>
    </citation>
    <scope>NUCLEOTIDE SEQUENCE</scope>
    <source>
        <strain evidence="10">CGMCC 1.15448</strain>
    </source>
</reference>
<dbReference type="Proteomes" id="UP000607559">
    <property type="component" value="Unassembled WGS sequence"/>
</dbReference>
<dbReference type="PANTHER" id="PTHR43711:SF31">
    <property type="entry name" value="HISTIDINE KINASE"/>
    <property type="match status" value="1"/>
</dbReference>
<dbReference type="SMART" id="SM00387">
    <property type="entry name" value="HATPase_c"/>
    <property type="match status" value="1"/>
</dbReference>
<feature type="transmembrane region" description="Helical" evidence="8">
    <location>
        <begin position="135"/>
        <end position="153"/>
    </location>
</feature>
<keyword evidence="6" id="KW-0902">Two-component regulatory system</keyword>
<feature type="transmembrane region" description="Helical" evidence="8">
    <location>
        <begin position="106"/>
        <end position="129"/>
    </location>
</feature>
<evidence type="ECO:0000256" key="5">
    <source>
        <dbReference type="ARBA" id="ARBA00022777"/>
    </source>
</evidence>
<comment type="caution">
    <text evidence="10">The sequence shown here is derived from an EMBL/GenBank/DDBJ whole genome shotgun (WGS) entry which is preliminary data.</text>
</comment>
<sequence>MNKAAKSFIRLRSYVWNIGYRPSLGSYEKRKLGIFNVMNFLGLSAGVVIPLVGFFGEKHFPPIVWLAATAPAVISTFVLAANYYQKYEFGRLLYFTLYPLATTMCYALRIDAGIEFFFILYGVLSVFFLQNIYNIVFSFTLSMACYFLVATIWKDYNYSLEKQNYYFYLFNHLLAVFFIFYGLLLIKNENTRYQNQTRDKNWQLRRSNLKILRQKADITGKAALLEEQTHQLTELNTLKNRLFSIIAHDLKSPLYALRNLFRNVQLYDLPGDEIKILIPEVVNELTYTTGLMENLLQWAKSQMQAESVKPQLLDISRITKEVLQLLRLQADAKHIYICSKMERPVYVYADRDMINLVLRNLLSNAIKFTPESGSIQIEAREMRSYIEVLVQDTGTGISPEGLRKLLDENYFTTRGTGGEAGTGLGLMLCKEFLSRNGGRMRIESEPGKGSTFSFTLPKGGVEPNAAG</sequence>
<dbReference type="InterPro" id="IPR003661">
    <property type="entry name" value="HisK_dim/P_dom"/>
</dbReference>
<evidence type="ECO:0000256" key="6">
    <source>
        <dbReference type="ARBA" id="ARBA00023012"/>
    </source>
</evidence>
<dbReference type="InterPro" id="IPR036890">
    <property type="entry name" value="HATPase_C_sf"/>
</dbReference>
<dbReference type="Pfam" id="PF02518">
    <property type="entry name" value="HATPase_c"/>
    <property type="match status" value="1"/>
</dbReference>
<keyword evidence="11" id="KW-1185">Reference proteome</keyword>
<gene>
    <name evidence="10" type="ORF">GCM10011511_19760</name>
</gene>
<dbReference type="PANTHER" id="PTHR43711">
    <property type="entry name" value="TWO-COMPONENT HISTIDINE KINASE"/>
    <property type="match status" value="1"/>
</dbReference>
<dbReference type="EMBL" id="BMJC01000002">
    <property type="protein sequence ID" value="GGA96526.1"/>
    <property type="molecule type" value="Genomic_DNA"/>
</dbReference>
<dbReference type="InterPro" id="IPR003594">
    <property type="entry name" value="HATPase_dom"/>
</dbReference>
<name>A0A8J2XQV9_9BACT</name>
<evidence type="ECO:0000256" key="8">
    <source>
        <dbReference type="SAM" id="Phobius"/>
    </source>
</evidence>
<keyword evidence="5" id="KW-0418">Kinase</keyword>
<evidence type="ECO:0000256" key="4">
    <source>
        <dbReference type="ARBA" id="ARBA00022679"/>
    </source>
</evidence>
<dbReference type="EC" id="2.7.13.3" evidence="2"/>
<dbReference type="RefSeq" id="WP_188931062.1">
    <property type="nucleotide sequence ID" value="NZ_BMJC01000002.1"/>
</dbReference>
<dbReference type="CDD" id="cd00082">
    <property type="entry name" value="HisKA"/>
    <property type="match status" value="1"/>
</dbReference>
<dbReference type="Gene3D" id="3.30.565.10">
    <property type="entry name" value="Histidine kinase-like ATPase, C-terminal domain"/>
    <property type="match status" value="1"/>
</dbReference>
<dbReference type="AlphaFoldDB" id="A0A8J2XQV9"/>
<keyword evidence="8" id="KW-0472">Membrane</keyword>
<keyword evidence="4" id="KW-0808">Transferase</keyword>
<evidence type="ECO:0000313" key="11">
    <source>
        <dbReference type="Proteomes" id="UP000607559"/>
    </source>
</evidence>
<dbReference type="InterPro" id="IPR050736">
    <property type="entry name" value="Sensor_HK_Regulatory"/>
</dbReference>
<feature type="transmembrane region" description="Helical" evidence="8">
    <location>
        <begin position="34"/>
        <end position="56"/>
    </location>
</feature>
<feature type="domain" description="Histidine kinase" evidence="9">
    <location>
        <begin position="245"/>
        <end position="460"/>
    </location>
</feature>
<evidence type="ECO:0000313" key="10">
    <source>
        <dbReference type="EMBL" id="GGA96526.1"/>
    </source>
</evidence>
<dbReference type="InterPro" id="IPR004358">
    <property type="entry name" value="Sig_transdc_His_kin-like_C"/>
</dbReference>
<accession>A0A8J2XQV9</accession>
<organism evidence="10 11">
    <name type="scientific">Puia dinghuensis</name>
    <dbReference type="NCBI Taxonomy" id="1792502"/>
    <lineage>
        <taxon>Bacteria</taxon>
        <taxon>Pseudomonadati</taxon>
        <taxon>Bacteroidota</taxon>
        <taxon>Chitinophagia</taxon>
        <taxon>Chitinophagales</taxon>
        <taxon>Chitinophagaceae</taxon>
        <taxon>Puia</taxon>
    </lineage>
</organism>
<dbReference type="SUPFAM" id="SSF47384">
    <property type="entry name" value="Homodimeric domain of signal transducing histidine kinase"/>
    <property type="match status" value="1"/>
</dbReference>
<keyword evidence="8" id="KW-0812">Transmembrane</keyword>